<evidence type="ECO:0000313" key="2">
    <source>
        <dbReference type="EMBL" id="CBY32738.1"/>
    </source>
</evidence>
<reference evidence="2" key="1">
    <citation type="journal article" date="2010" name="Science">
        <title>Plasticity of animal genome architecture unmasked by rapid evolution of a pelagic tunicate.</title>
        <authorList>
            <person name="Denoeud F."/>
            <person name="Henriet S."/>
            <person name="Mungpakdee S."/>
            <person name="Aury J.M."/>
            <person name="Da Silva C."/>
            <person name="Brinkmann H."/>
            <person name="Mikhaleva J."/>
            <person name="Olsen L.C."/>
            <person name="Jubin C."/>
            <person name="Canestro C."/>
            <person name="Bouquet J.M."/>
            <person name="Danks G."/>
            <person name="Poulain J."/>
            <person name="Campsteijn C."/>
            <person name="Adamski M."/>
            <person name="Cross I."/>
            <person name="Yadetie F."/>
            <person name="Muffato M."/>
            <person name="Louis A."/>
            <person name="Butcher S."/>
            <person name="Tsagkogeorga G."/>
            <person name="Konrad A."/>
            <person name="Singh S."/>
            <person name="Jensen M.F."/>
            <person name="Cong E.H."/>
            <person name="Eikeseth-Otteraa H."/>
            <person name="Noel B."/>
            <person name="Anthouard V."/>
            <person name="Porcel B.M."/>
            <person name="Kachouri-Lafond R."/>
            <person name="Nishino A."/>
            <person name="Ugolini M."/>
            <person name="Chourrout P."/>
            <person name="Nishida H."/>
            <person name="Aasland R."/>
            <person name="Huzurbazar S."/>
            <person name="Westhof E."/>
            <person name="Delsuc F."/>
            <person name="Lehrach H."/>
            <person name="Reinhardt R."/>
            <person name="Weissenbach J."/>
            <person name="Roy S.W."/>
            <person name="Artiguenave F."/>
            <person name="Postlethwait J.H."/>
            <person name="Manak J.R."/>
            <person name="Thompson E.M."/>
            <person name="Jaillon O."/>
            <person name="Du Pasquier L."/>
            <person name="Boudinot P."/>
            <person name="Liberles D.A."/>
            <person name="Volff J.N."/>
            <person name="Philippe H."/>
            <person name="Lenhard B."/>
            <person name="Roest Crollius H."/>
            <person name="Wincker P."/>
            <person name="Chourrout D."/>
        </authorList>
    </citation>
    <scope>NUCLEOTIDE SEQUENCE [LARGE SCALE GENOMIC DNA]</scope>
</reference>
<dbReference type="EMBL" id="FN654368">
    <property type="protein sequence ID" value="CBY32738.1"/>
    <property type="molecule type" value="Genomic_DNA"/>
</dbReference>
<evidence type="ECO:0000256" key="1">
    <source>
        <dbReference type="SAM" id="Phobius"/>
    </source>
</evidence>
<accession>E4YB01</accession>
<feature type="transmembrane region" description="Helical" evidence="1">
    <location>
        <begin position="12"/>
        <end position="37"/>
    </location>
</feature>
<protein>
    <recommendedName>
        <fullName evidence="3">MARVEL domain-containing protein</fullName>
    </recommendedName>
</protein>
<keyword evidence="1" id="KW-0812">Transmembrane</keyword>
<feature type="transmembrane region" description="Helical" evidence="1">
    <location>
        <begin position="57"/>
        <end position="79"/>
    </location>
</feature>
<organism evidence="2">
    <name type="scientific">Oikopleura dioica</name>
    <name type="common">Tunicate</name>
    <dbReference type="NCBI Taxonomy" id="34765"/>
    <lineage>
        <taxon>Eukaryota</taxon>
        <taxon>Metazoa</taxon>
        <taxon>Chordata</taxon>
        <taxon>Tunicata</taxon>
        <taxon>Appendicularia</taxon>
        <taxon>Copelata</taxon>
        <taxon>Oikopleuridae</taxon>
        <taxon>Oikopleura</taxon>
    </lineage>
</organism>
<dbReference type="Proteomes" id="UP000011014">
    <property type="component" value="Unassembled WGS sequence"/>
</dbReference>
<feature type="transmembrane region" description="Helical" evidence="1">
    <location>
        <begin position="117"/>
        <end position="139"/>
    </location>
</feature>
<feature type="transmembrane region" description="Helical" evidence="1">
    <location>
        <begin position="91"/>
        <end position="111"/>
    </location>
</feature>
<gene>
    <name evidence="2" type="ORF">GSOID_T00032083001</name>
</gene>
<name>E4YB01_OIKDI</name>
<dbReference type="AlphaFoldDB" id="E4YB01"/>
<keyword evidence="1" id="KW-0472">Membrane</keyword>
<sequence length="217" mass="24210">MKYENLEGKKKFFVPGGSFLAIMRVFQMLVGCLAWFLPGIIIMENPQANPFFGSSVFYTFIISGVIAWLLPCFKILSVVPWPISAGPESMVCFIAGFFSFLSGIAICIGQNDVQSYVLKIALVLNVIHSTILYGTPVVICSQSAFRFFFLSGADLETMQALNNMEARNRYERDMEHASIVKNYEVSEGNNGQSLSFTPKGFKKVVTTSEPIFEDMNE</sequence>
<proteinExistence type="predicted"/>
<evidence type="ECO:0008006" key="3">
    <source>
        <dbReference type="Google" id="ProtNLM"/>
    </source>
</evidence>
<keyword evidence="1" id="KW-1133">Transmembrane helix</keyword>